<sequence>MAIEGVQGNGGHGKGSGGSGDSVVGRKGILGRWDGAWARGGLTEYIPCVGGRGRDSRSGGKGNGAIQEVIRCIMAYIDARGADGEMITGSGAEVRGYEDAEEEEEEEEEEEIKRNDKGEFFLGFLACVEAEVVEIDRFPGLLDGGWMFEGSKESSICWSHTYGTWRGWMGWGWRKLEACGT</sequence>
<dbReference type="EMBL" id="PQXN01000540">
    <property type="protein sequence ID" value="TGO44332.1"/>
    <property type="molecule type" value="Genomic_DNA"/>
</dbReference>
<keyword evidence="3" id="KW-1185">Reference proteome</keyword>
<evidence type="ECO:0000256" key="1">
    <source>
        <dbReference type="SAM" id="MobiDB-lite"/>
    </source>
</evidence>
<comment type="caution">
    <text evidence="2">The sequence shown here is derived from an EMBL/GenBank/DDBJ whole genome shotgun (WGS) entry which is preliminary data.</text>
</comment>
<reference evidence="2 3" key="1">
    <citation type="submission" date="2017-12" db="EMBL/GenBank/DDBJ databases">
        <title>Comparative genomics of Botrytis spp.</title>
        <authorList>
            <person name="Valero-Jimenez C.A."/>
            <person name="Tapia P."/>
            <person name="Veloso J."/>
            <person name="Silva-Moreno E."/>
            <person name="Staats M."/>
            <person name="Valdes J.H."/>
            <person name="Van Kan J.A.L."/>
        </authorList>
    </citation>
    <scope>NUCLEOTIDE SEQUENCE [LARGE SCALE GENOMIC DNA]</scope>
    <source>
        <strain evidence="2 3">MUCL11595</strain>
    </source>
</reference>
<organism evidence="2 3">
    <name type="scientific">Botryotinia convoluta</name>
    <dbReference type="NCBI Taxonomy" id="54673"/>
    <lineage>
        <taxon>Eukaryota</taxon>
        <taxon>Fungi</taxon>
        <taxon>Dikarya</taxon>
        <taxon>Ascomycota</taxon>
        <taxon>Pezizomycotina</taxon>
        <taxon>Leotiomycetes</taxon>
        <taxon>Helotiales</taxon>
        <taxon>Sclerotiniaceae</taxon>
        <taxon>Botryotinia</taxon>
    </lineage>
</organism>
<feature type="region of interest" description="Disordered" evidence="1">
    <location>
        <begin position="1"/>
        <end position="21"/>
    </location>
</feature>
<dbReference type="Proteomes" id="UP000297527">
    <property type="component" value="Unassembled WGS sequence"/>
</dbReference>
<evidence type="ECO:0000313" key="2">
    <source>
        <dbReference type="EMBL" id="TGO44332.1"/>
    </source>
</evidence>
<proteinExistence type="predicted"/>
<protein>
    <submittedName>
        <fullName evidence="2">Uncharacterized protein</fullName>
    </submittedName>
</protein>
<gene>
    <name evidence="2" type="ORF">BCON_0542g00010</name>
</gene>
<evidence type="ECO:0000313" key="3">
    <source>
        <dbReference type="Proteomes" id="UP000297527"/>
    </source>
</evidence>
<dbReference type="AlphaFoldDB" id="A0A4Z1HA28"/>
<name>A0A4Z1HA28_9HELO</name>
<accession>A0A4Z1HA28</accession>
<feature type="compositionally biased region" description="Gly residues" evidence="1">
    <location>
        <begin position="7"/>
        <end position="20"/>
    </location>
</feature>